<name>A0A7H0FKX7_ENTFL</name>
<organism evidence="2 4">
    <name type="scientific">Enterococcus faecalis</name>
    <name type="common">Streptococcus faecalis</name>
    <dbReference type="NCBI Taxonomy" id="1351"/>
    <lineage>
        <taxon>Bacteria</taxon>
        <taxon>Bacillati</taxon>
        <taxon>Bacillota</taxon>
        <taxon>Bacilli</taxon>
        <taxon>Lactobacillales</taxon>
        <taxon>Enterococcaceae</taxon>
        <taxon>Enterococcus</taxon>
    </lineage>
</organism>
<sequence>MNGDVDMSRAFEDEQDKQARMEAARKYYNGEQKCDNCGHLFYPNENDPEQFVCDKCIEHAMNRD</sequence>
<dbReference type="AlphaFoldDB" id="A0A7H0FKX7"/>
<evidence type="ECO:0000313" key="2">
    <source>
        <dbReference type="EMBL" id="QNP36693.1"/>
    </source>
</evidence>
<accession>A0A7H0FKX7</accession>
<protein>
    <submittedName>
        <fullName evidence="2">Uncharacterized protein</fullName>
    </submittedName>
</protein>
<gene>
    <name evidence="1" type="ORF">DAI13_10135</name>
    <name evidence="2" type="ORF">H9Q64_09405</name>
</gene>
<dbReference type="Proteomes" id="UP000516122">
    <property type="component" value="Chromosome"/>
</dbReference>
<reference evidence="1 3" key="1">
    <citation type="submission" date="2018-04" db="EMBL/GenBank/DDBJ databases">
        <authorList>
            <person name="Van Tyne D."/>
        </authorList>
    </citation>
    <scope>NUCLEOTIDE SEQUENCE [LARGE SCALE GENOMIC DNA]</scope>
    <source>
        <strain evidence="1 3">B2535</strain>
    </source>
</reference>
<dbReference type="RefSeq" id="WP_002383815.1">
    <property type="nucleotide sequence ID" value="NZ_AP031218.1"/>
</dbReference>
<dbReference type="EMBL" id="CP060804">
    <property type="protein sequence ID" value="QNP36693.1"/>
    <property type="molecule type" value="Genomic_DNA"/>
</dbReference>
<proteinExistence type="predicted"/>
<evidence type="ECO:0000313" key="3">
    <source>
        <dbReference type="Proteomes" id="UP000244140"/>
    </source>
</evidence>
<reference evidence="2 4" key="2">
    <citation type="submission" date="2020-08" db="EMBL/GenBank/DDBJ databases">
        <title>Enterococcus faecalis SF28073 genome assembly.</title>
        <authorList>
            <person name="Duerkop B.A."/>
            <person name="Johnson C.N."/>
        </authorList>
    </citation>
    <scope>NUCLEOTIDE SEQUENCE [LARGE SCALE GENOMIC DNA]</scope>
    <source>
        <strain evidence="2 4">SF28073</strain>
    </source>
</reference>
<dbReference type="Proteomes" id="UP000244140">
    <property type="component" value="Unassembled WGS sequence"/>
</dbReference>
<evidence type="ECO:0000313" key="4">
    <source>
        <dbReference type="Proteomes" id="UP000516122"/>
    </source>
</evidence>
<dbReference type="EMBL" id="PZZH01000001">
    <property type="protein sequence ID" value="PTN78090.1"/>
    <property type="molecule type" value="Genomic_DNA"/>
</dbReference>
<evidence type="ECO:0000313" key="1">
    <source>
        <dbReference type="EMBL" id="PTN78090.1"/>
    </source>
</evidence>